<evidence type="ECO:0000313" key="2">
    <source>
        <dbReference type="EMBL" id="AZS75770.1"/>
    </source>
</evidence>
<gene>
    <name evidence="2" type="ORF">DDE74_37165</name>
</gene>
<dbReference type="RefSeq" id="WP_127154490.1">
    <property type="nucleotide sequence ID" value="NZ_CP029042.1"/>
</dbReference>
<dbReference type="AlphaFoldDB" id="A0A3Q9KBT4"/>
<evidence type="ECO:0000259" key="1">
    <source>
        <dbReference type="Pfam" id="PF01979"/>
    </source>
</evidence>
<dbReference type="Proteomes" id="UP000275579">
    <property type="component" value="Chromosome"/>
</dbReference>
<proteinExistence type="predicted"/>
<dbReference type="InterPro" id="IPR006680">
    <property type="entry name" value="Amidohydro-rel"/>
</dbReference>
<name>A0A3Q9KBT4_9ACTN</name>
<sequence>MTTSPRALCGGSAPGKTALDGVRVFDGRQLSEPRTVVIDGGVIGTDAAGAQLIEASGAVLLPGLIDAHIHLHGRDTLEQLCAYGVTTGLDMATWPPQLLASLRGVPGLTDIRSAGTPAIGSGGPHAKIPGMAEAAIVLDPEHARRFVAARVAEGADYIKIVVEAPGEGGPDQPTLDALFAAAHAQGMKAVAHAASHGAYALALDAGADVITHIPLGRPLEATEVSRMASEGRVTVPTLTMMEGVAASRGAADDFAAASQSVAALHRAGVPILAGTDANSQPGVPFQVKHGESLHHELELLVDAGLSTAEALRAATSLPARHFGLMDRGAIEPGLRADLVLLDGDPLADIRATRTIRRVWCGGTEYTPA</sequence>
<dbReference type="Gene3D" id="1.20.58.520">
    <property type="entry name" value="Amidohydrolase"/>
    <property type="match status" value="1"/>
</dbReference>
<dbReference type="InterPro" id="IPR032466">
    <property type="entry name" value="Metal_Hydrolase"/>
</dbReference>
<protein>
    <submittedName>
        <fullName evidence="2">Amidohydrolase</fullName>
    </submittedName>
</protein>
<dbReference type="InterPro" id="IPR051781">
    <property type="entry name" value="Metallo-dep_Hydrolase"/>
</dbReference>
<reference evidence="2 3" key="1">
    <citation type="submission" date="2018-04" db="EMBL/GenBank/DDBJ databases">
        <title>Complete genome sequences of Streptomyces lydicus strain WYEC and characterization of antagonistic properties of biological control agents.</title>
        <authorList>
            <person name="Mariita R.M."/>
            <person name="Sello J.K."/>
        </authorList>
    </citation>
    <scope>NUCLEOTIDE SEQUENCE [LARGE SCALE GENOMIC DNA]</scope>
    <source>
        <strain evidence="2 3">WYEC 108</strain>
    </source>
</reference>
<dbReference type="Gene3D" id="2.30.40.10">
    <property type="entry name" value="Urease, subunit C, domain 1"/>
    <property type="match status" value="1"/>
</dbReference>
<dbReference type="InterPro" id="IPR011059">
    <property type="entry name" value="Metal-dep_hydrolase_composite"/>
</dbReference>
<accession>A0A3Q9KBT4</accession>
<dbReference type="GO" id="GO:0016810">
    <property type="term" value="F:hydrolase activity, acting on carbon-nitrogen (but not peptide) bonds"/>
    <property type="evidence" value="ECO:0007669"/>
    <property type="project" value="InterPro"/>
</dbReference>
<evidence type="ECO:0000313" key="3">
    <source>
        <dbReference type="Proteomes" id="UP000275579"/>
    </source>
</evidence>
<organism evidence="2 3">
    <name type="scientific">Streptomyces lydicus</name>
    <dbReference type="NCBI Taxonomy" id="47763"/>
    <lineage>
        <taxon>Bacteria</taxon>
        <taxon>Bacillati</taxon>
        <taxon>Actinomycetota</taxon>
        <taxon>Actinomycetes</taxon>
        <taxon>Kitasatosporales</taxon>
        <taxon>Streptomycetaceae</taxon>
        <taxon>Streptomyces</taxon>
    </lineage>
</organism>
<dbReference type="PANTHER" id="PTHR43135:SF3">
    <property type="entry name" value="ALPHA-D-RIBOSE 1-METHYLPHOSPHONATE 5-TRIPHOSPHATE DIPHOSPHATASE"/>
    <property type="match status" value="1"/>
</dbReference>
<dbReference type="Pfam" id="PF01979">
    <property type="entry name" value="Amidohydro_1"/>
    <property type="match status" value="1"/>
</dbReference>
<feature type="domain" description="Amidohydrolase-related" evidence="1">
    <location>
        <begin position="59"/>
        <end position="362"/>
    </location>
</feature>
<dbReference type="Gene3D" id="3.30.110.90">
    <property type="entry name" value="Amidohydrolase"/>
    <property type="match status" value="1"/>
</dbReference>
<dbReference type="SUPFAM" id="SSF51556">
    <property type="entry name" value="Metallo-dependent hydrolases"/>
    <property type="match status" value="1"/>
</dbReference>
<keyword evidence="2" id="KW-0378">Hydrolase</keyword>
<dbReference type="SUPFAM" id="SSF51338">
    <property type="entry name" value="Composite domain of metallo-dependent hydrolases"/>
    <property type="match status" value="1"/>
</dbReference>
<dbReference type="PANTHER" id="PTHR43135">
    <property type="entry name" value="ALPHA-D-RIBOSE 1-METHYLPHOSPHONATE 5-TRIPHOSPHATE DIPHOSPHATASE"/>
    <property type="match status" value="1"/>
</dbReference>
<dbReference type="EMBL" id="CP029042">
    <property type="protein sequence ID" value="AZS75770.1"/>
    <property type="molecule type" value="Genomic_DNA"/>
</dbReference>
<dbReference type="Gene3D" id="3.40.50.10910">
    <property type="entry name" value="Amidohydrolase"/>
    <property type="match status" value="1"/>
</dbReference>